<sequence length="331" mass="33540">MSNFKLLKKQLGLSAAVLFLTMASPGAIAAGTASGTNVENFATINYDVASIAQPALNSDTVDFMVDTQIDLTVSTVDLAAVASTPGSDDNVMTFTVTNTGNASQDFSLSAVTLVGGTAAFGGTDNINADTVNIFVETAGGAGYQVVSDTDLHINALAADDSITVYIVSDFALGYADGDIASYYLLAEARVDDAAGTLGDALSETVGPDTAGSVDIVFIDGDGDGPGISDVDRDAQHSSQDDYTIVTAALTISKASSVVSDPVNGTLDPKRIPGAIIQYEITISNGAGAAIATSIAITDSLNTEITEGDIAFNTQFGATAGNGFSIAHPGFS</sequence>
<organism evidence="1">
    <name type="scientific">hydrothermal vent metagenome</name>
    <dbReference type="NCBI Taxonomy" id="652676"/>
    <lineage>
        <taxon>unclassified sequences</taxon>
        <taxon>metagenomes</taxon>
        <taxon>ecological metagenomes</taxon>
    </lineage>
</organism>
<reference evidence="1" key="1">
    <citation type="submission" date="2018-06" db="EMBL/GenBank/DDBJ databases">
        <authorList>
            <person name="Zhirakovskaya E."/>
        </authorList>
    </citation>
    <scope>NUCLEOTIDE SEQUENCE</scope>
</reference>
<dbReference type="AlphaFoldDB" id="A0A3B0Z400"/>
<proteinExistence type="predicted"/>
<evidence type="ECO:0000313" key="1">
    <source>
        <dbReference type="EMBL" id="VAW88018.1"/>
    </source>
</evidence>
<name>A0A3B0Z400_9ZZZZ</name>
<dbReference type="EMBL" id="UOFQ01000085">
    <property type="protein sequence ID" value="VAW88018.1"/>
    <property type="molecule type" value="Genomic_DNA"/>
</dbReference>
<evidence type="ECO:0008006" key="2">
    <source>
        <dbReference type="Google" id="ProtNLM"/>
    </source>
</evidence>
<protein>
    <recommendedName>
        <fullName evidence="2">DUF11 domain-containing protein</fullName>
    </recommendedName>
</protein>
<feature type="non-terminal residue" evidence="1">
    <location>
        <position position="331"/>
    </location>
</feature>
<gene>
    <name evidence="1" type="ORF">MNBD_GAMMA17-1736</name>
</gene>
<accession>A0A3B0Z400</accession>